<sequence>MKKGWYIVLHGILDRESMKDLLRRTGQRKI</sequence>
<gene>
    <name evidence="1" type="ORF">SAMN05444972_111111</name>
</gene>
<organism evidence="1 2">
    <name type="scientific">Marininema halotolerans</name>
    <dbReference type="NCBI Taxonomy" id="1155944"/>
    <lineage>
        <taxon>Bacteria</taxon>
        <taxon>Bacillati</taxon>
        <taxon>Bacillota</taxon>
        <taxon>Bacilli</taxon>
        <taxon>Bacillales</taxon>
        <taxon>Thermoactinomycetaceae</taxon>
        <taxon>Marininema</taxon>
    </lineage>
</organism>
<accession>A0A1I6TVL1</accession>
<dbReference type="AlphaFoldDB" id="A0A1I6TVL1"/>
<protein>
    <submittedName>
        <fullName evidence="1">Uncharacterized protein</fullName>
    </submittedName>
</protein>
<keyword evidence="2" id="KW-1185">Reference proteome</keyword>
<proteinExistence type="predicted"/>
<evidence type="ECO:0000313" key="2">
    <source>
        <dbReference type="Proteomes" id="UP000198660"/>
    </source>
</evidence>
<evidence type="ECO:0000313" key="1">
    <source>
        <dbReference type="EMBL" id="SFS93201.1"/>
    </source>
</evidence>
<name>A0A1I6TVL1_9BACL</name>
<dbReference type="EMBL" id="FPAA01000011">
    <property type="protein sequence ID" value="SFS93201.1"/>
    <property type="molecule type" value="Genomic_DNA"/>
</dbReference>
<dbReference type="Proteomes" id="UP000198660">
    <property type="component" value="Unassembled WGS sequence"/>
</dbReference>
<reference evidence="2" key="1">
    <citation type="submission" date="2016-10" db="EMBL/GenBank/DDBJ databases">
        <authorList>
            <person name="Varghese N."/>
            <person name="Submissions S."/>
        </authorList>
    </citation>
    <scope>NUCLEOTIDE SEQUENCE [LARGE SCALE GENOMIC DNA]</scope>
    <source>
        <strain evidence="2">DSM 45789</strain>
    </source>
</reference>